<dbReference type="Proteomes" id="UP001243330">
    <property type="component" value="Unassembled WGS sequence"/>
</dbReference>
<reference evidence="2" key="1">
    <citation type="submission" date="2023-01" db="EMBL/GenBank/DDBJ databases">
        <title>Colletotrichum chrysophilum M932 genome sequence.</title>
        <authorList>
            <person name="Baroncelli R."/>
        </authorList>
    </citation>
    <scope>NUCLEOTIDE SEQUENCE</scope>
    <source>
        <strain evidence="2">M932</strain>
    </source>
</reference>
<evidence type="ECO:0000313" key="3">
    <source>
        <dbReference type="Proteomes" id="UP001243330"/>
    </source>
</evidence>
<sequence>MLSRWKEHCEGAFPVIVGGQSFILAPTRWQEPKRQQAGGKSKQQRRQDLRQEASTFPRSSPPTPTATETDRRITQTHPPQPPLNHDRLADLAHRCKSPTDSVSAACLQTLTRPGPRFSLRGYDANLLPISSADPPSQQWRTWTTNVDNRDKKTCLEHTADPGLYLSSLSLVLSQGPSNWILPLDPALREPRAIDDSHGCSSPRRSNIGFTRKFGIRPSRAFSAVATRHRRSTRHLSCTVLSPLAHSLIAVVYENGWDLGNDCFASRPMRLAQRAALAKSARYPRRVSSSLALSQGRTRSSIYRAEVDRTDVQQDACVLLPSQVPSDPSPVRDLGSVGWKDDRPVLQCSRCLQGTGDGAPFWNGPAWELHAVMRDELRGAWPTIRNLCPLMVPRIASVLDNALLQGVPGNAQVSSKSDEHLHALPTLWVAWLSRVQQTCS</sequence>
<feature type="region of interest" description="Disordered" evidence="1">
    <location>
        <begin position="29"/>
        <end position="86"/>
    </location>
</feature>
<protein>
    <submittedName>
        <fullName evidence="2">Uncharacterized protein</fullName>
    </submittedName>
</protein>
<comment type="caution">
    <text evidence="2">The sequence shown here is derived from an EMBL/GenBank/DDBJ whole genome shotgun (WGS) entry which is preliminary data.</text>
</comment>
<dbReference type="AlphaFoldDB" id="A0AAD9A4E9"/>
<evidence type="ECO:0000313" key="2">
    <source>
        <dbReference type="EMBL" id="KAK1839947.1"/>
    </source>
</evidence>
<keyword evidence="3" id="KW-1185">Reference proteome</keyword>
<accession>A0AAD9A4E9</accession>
<name>A0AAD9A4E9_9PEZI</name>
<gene>
    <name evidence="2" type="ORF">CCHR01_17424</name>
</gene>
<evidence type="ECO:0000256" key="1">
    <source>
        <dbReference type="SAM" id="MobiDB-lite"/>
    </source>
</evidence>
<organism evidence="2 3">
    <name type="scientific">Colletotrichum chrysophilum</name>
    <dbReference type="NCBI Taxonomy" id="1836956"/>
    <lineage>
        <taxon>Eukaryota</taxon>
        <taxon>Fungi</taxon>
        <taxon>Dikarya</taxon>
        <taxon>Ascomycota</taxon>
        <taxon>Pezizomycotina</taxon>
        <taxon>Sordariomycetes</taxon>
        <taxon>Hypocreomycetidae</taxon>
        <taxon>Glomerellales</taxon>
        <taxon>Glomerellaceae</taxon>
        <taxon>Colletotrichum</taxon>
        <taxon>Colletotrichum gloeosporioides species complex</taxon>
    </lineage>
</organism>
<dbReference type="EMBL" id="JAQOWY010000610">
    <property type="protein sequence ID" value="KAK1839947.1"/>
    <property type="molecule type" value="Genomic_DNA"/>
</dbReference>
<proteinExistence type="predicted"/>